<comment type="caution">
    <text evidence="2">The sequence shown here is derived from an EMBL/GenBank/DDBJ whole genome shotgun (WGS) entry which is preliminary data.</text>
</comment>
<evidence type="ECO:0000313" key="3">
    <source>
        <dbReference type="Proteomes" id="UP001419268"/>
    </source>
</evidence>
<dbReference type="Proteomes" id="UP001419268">
    <property type="component" value="Unassembled WGS sequence"/>
</dbReference>
<proteinExistence type="predicted"/>
<reference evidence="2 3" key="1">
    <citation type="submission" date="2024-01" db="EMBL/GenBank/DDBJ databases">
        <title>Genome assemblies of Stephania.</title>
        <authorList>
            <person name="Yang L."/>
        </authorList>
    </citation>
    <scope>NUCLEOTIDE SEQUENCE [LARGE SCALE GENOMIC DNA]</scope>
    <source>
        <strain evidence="2">JXDWG</strain>
        <tissue evidence="2">Leaf</tissue>
    </source>
</reference>
<sequence length="71" mass="7311">MPALSCSRHRSPSAVVRYRPPPRAPALPPGSSAAGLFPTVASLSAAISLIMNEGRRTSTSGLQSMGCICIT</sequence>
<organism evidence="2 3">
    <name type="scientific">Stephania cephalantha</name>
    <dbReference type="NCBI Taxonomy" id="152367"/>
    <lineage>
        <taxon>Eukaryota</taxon>
        <taxon>Viridiplantae</taxon>
        <taxon>Streptophyta</taxon>
        <taxon>Embryophyta</taxon>
        <taxon>Tracheophyta</taxon>
        <taxon>Spermatophyta</taxon>
        <taxon>Magnoliopsida</taxon>
        <taxon>Ranunculales</taxon>
        <taxon>Menispermaceae</taxon>
        <taxon>Menispermoideae</taxon>
        <taxon>Cissampelideae</taxon>
        <taxon>Stephania</taxon>
    </lineage>
</organism>
<accession>A0AAP0DZK1</accession>
<keyword evidence="3" id="KW-1185">Reference proteome</keyword>
<name>A0AAP0DZK1_9MAGN</name>
<dbReference type="AlphaFoldDB" id="A0AAP0DZK1"/>
<feature type="region of interest" description="Disordered" evidence="1">
    <location>
        <begin position="1"/>
        <end position="30"/>
    </location>
</feature>
<dbReference type="EMBL" id="JBBNAG010000013">
    <property type="protein sequence ID" value="KAK9083944.1"/>
    <property type="molecule type" value="Genomic_DNA"/>
</dbReference>
<evidence type="ECO:0000256" key="1">
    <source>
        <dbReference type="SAM" id="MobiDB-lite"/>
    </source>
</evidence>
<evidence type="ECO:0000313" key="2">
    <source>
        <dbReference type="EMBL" id="KAK9083944.1"/>
    </source>
</evidence>
<feature type="compositionally biased region" description="Pro residues" evidence="1">
    <location>
        <begin position="19"/>
        <end position="28"/>
    </location>
</feature>
<protein>
    <submittedName>
        <fullName evidence="2">Uncharacterized protein</fullName>
    </submittedName>
</protein>
<gene>
    <name evidence="2" type="ORF">Scep_030415</name>
</gene>